<organism evidence="2 3">
    <name type="scientific">Thermogemmatispora tikiterensis</name>
    <dbReference type="NCBI Taxonomy" id="1825093"/>
    <lineage>
        <taxon>Bacteria</taxon>
        <taxon>Bacillati</taxon>
        <taxon>Chloroflexota</taxon>
        <taxon>Ktedonobacteria</taxon>
        <taxon>Thermogemmatisporales</taxon>
        <taxon>Thermogemmatisporaceae</taxon>
        <taxon>Thermogemmatispora</taxon>
    </lineage>
</organism>
<dbReference type="InterPro" id="IPR050397">
    <property type="entry name" value="Env_Response_Regulators"/>
</dbReference>
<dbReference type="SMART" id="SM00100">
    <property type="entry name" value="cNMP"/>
    <property type="match status" value="1"/>
</dbReference>
<comment type="caution">
    <text evidence="2">The sequence shown here is derived from an EMBL/GenBank/DDBJ whole genome shotgun (WGS) entry which is preliminary data.</text>
</comment>
<dbReference type="PRINTS" id="PR00103">
    <property type="entry name" value="CAMPKINASE"/>
</dbReference>
<reference evidence="2 3" key="1">
    <citation type="submission" date="2016-08" db="EMBL/GenBank/DDBJ databases">
        <title>Analysis of Carbohydrate Active Enzymes in Thermogemmatispora T81 Reveals Carbohydrate Degradation Ability.</title>
        <authorList>
            <person name="Tomazini A."/>
            <person name="Lal S."/>
            <person name="Stott M."/>
            <person name="Henrissat B."/>
            <person name="Polikarpov I."/>
            <person name="Sparling R."/>
            <person name="Levin D.B."/>
        </authorList>
    </citation>
    <scope>NUCLEOTIDE SEQUENCE [LARGE SCALE GENOMIC DNA]</scope>
    <source>
        <strain evidence="2 3">T81</strain>
    </source>
</reference>
<dbReference type="InterPro" id="IPR014710">
    <property type="entry name" value="RmlC-like_jellyroll"/>
</dbReference>
<dbReference type="CDD" id="cd00038">
    <property type="entry name" value="CAP_ED"/>
    <property type="match status" value="1"/>
</dbReference>
<dbReference type="RefSeq" id="WP_112427691.1">
    <property type="nucleotide sequence ID" value="NZ_MCIF01000002.1"/>
</dbReference>
<evidence type="ECO:0000313" key="2">
    <source>
        <dbReference type="EMBL" id="RAQ95185.1"/>
    </source>
</evidence>
<dbReference type="PROSITE" id="PS50042">
    <property type="entry name" value="CNMP_BINDING_3"/>
    <property type="match status" value="1"/>
</dbReference>
<protein>
    <recommendedName>
        <fullName evidence="1">Cyclic nucleotide-binding domain-containing protein</fullName>
    </recommendedName>
</protein>
<dbReference type="Pfam" id="PF00027">
    <property type="entry name" value="cNMP_binding"/>
    <property type="match status" value="1"/>
</dbReference>
<accession>A0A328VLZ4</accession>
<dbReference type="SUPFAM" id="SSF51206">
    <property type="entry name" value="cAMP-binding domain-like"/>
    <property type="match status" value="1"/>
</dbReference>
<dbReference type="AlphaFoldDB" id="A0A328VLZ4"/>
<dbReference type="InterPro" id="IPR000595">
    <property type="entry name" value="cNMP-bd_dom"/>
</dbReference>
<feature type="domain" description="Cyclic nucleotide-binding" evidence="1">
    <location>
        <begin position="11"/>
        <end position="132"/>
    </location>
</feature>
<sequence length="143" mass="15834">MYEDILKKVSLFSGLSDRELKEIARSAQERHYSAGTALFHQGDTGTGLYIITAGRVRIIQANDPDRAEEVIGTAGPGEVLGEMALLDDLPRSASVIAEEETTAILLPIWEFRAVLRQQPEIPLKLLSVLSRRLRKAEGRLAEH</sequence>
<name>A0A328VLZ4_9CHLR</name>
<dbReference type="GO" id="GO:0003700">
    <property type="term" value="F:DNA-binding transcription factor activity"/>
    <property type="evidence" value="ECO:0007669"/>
    <property type="project" value="TreeGrafter"/>
</dbReference>
<dbReference type="InterPro" id="IPR018490">
    <property type="entry name" value="cNMP-bd_dom_sf"/>
</dbReference>
<keyword evidence="3" id="KW-1185">Reference proteome</keyword>
<dbReference type="Proteomes" id="UP000248706">
    <property type="component" value="Unassembled WGS sequence"/>
</dbReference>
<dbReference type="PANTHER" id="PTHR24567">
    <property type="entry name" value="CRP FAMILY TRANSCRIPTIONAL REGULATORY PROTEIN"/>
    <property type="match status" value="1"/>
</dbReference>
<proteinExistence type="predicted"/>
<dbReference type="OrthoDB" id="9798104at2"/>
<dbReference type="PROSITE" id="PS00889">
    <property type="entry name" value="CNMP_BINDING_2"/>
    <property type="match status" value="1"/>
</dbReference>
<evidence type="ECO:0000313" key="3">
    <source>
        <dbReference type="Proteomes" id="UP000248706"/>
    </source>
</evidence>
<dbReference type="PANTHER" id="PTHR24567:SF74">
    <property type="entry name" value="HTH-TYPE TRANSCRIPTIONAL REGULATOR ARCR"/>
    <property type="match status" value="1"/>
</dbReference>
<dbReference type="InterPro" id="IPR018488">
    <property type="entry name" value="cNMP-bd_CS"/>
</dbReference>
<evidence type="ECO:0000259" key="1">
    <source>
        <dbReference type="PROSITE" id="PS50042"/>
    </source>
</evidence>
<dbReference type="GO" id="GO:0005829">
    <property type="term" value="C:cytosol"/>
    <property type="evidence" value="ECO:0007669"/>
    <property type="project" value="TreeGrafter"/>
</dbReference>
<gene>
    <name evidence="2" type="ORF">A4R35_06535</name>
</gene>
<dbReference type="EMBL" id="MCIF01000002">
    <property type="protein sequence ID" value="RAQ95185.1"/>
    <property type="molecule type" value="Genomic_DNA"/>
</dbReference>
<dbReference type="Gene3D" id="2.60.120.10">
    <property type="entry name" value="Jelly Rolls"/>
    <property type="match status" value="1"/>
</dbReference>